<evidence type="ECO:0000313" key="2">
    <source>
        <dbReference type="Proteomes" id="UP001434883"/>
    </source>
</evidence>
<organism evidence="1 2">
    <name type="scientific">Xenoophorus captivus</name>
    <dbReference type="NCBI Taxonomy" id="1517983"/>
    <lineage>
        <taxon>Eukaryota</taxon>
        <taxon>Metazoa</taxon>
        <taxon>Chordata</taxon>
        <taxon>Craniata</taxon>
        <taxon>Vertebrata</taxon>
        <taxon>Euteleostomi</taxon>
        <taxon>Actinopterygii</taxon>
        <taxon>Neopterygii</taxon>
        <taxon>Teleostei</taxon>
        <taxon>Neoteleostei</taxon>
        <taxon>Acanthomorphata</taxon>
        <taxon>Ovalentaria</taxon>
        <taxon>Atherinomorphae</taxon>
        <taxon>Cyprinodontiformes</taxon>
        <taxon>Goodeidae</taxon>
        <taxon>Xenoophorus</taxon>
    </lineage>
</organism>
<keyword evidence="2" id="KW-1185">Reference proteome</keyword>
<reference evidence="1 2" key="1">
    <citation type="submission" date="2021-06" db="EMBL/GenBank/DDBJ databases">
        <authorList>
            <person name="Palmer J.M."/>
        </authorList>
    </citation>
    <scope>NUCLEOTIDE SEQUENCE [LARGE SCALE GENOMIC DNA]</scope>
    <source>
        <strain evidence="1 2">XC_2019</strain>
        <tissue evidence="1">Muscle</tissue>
    </source>
</reference>
<feature type="non-terminal residue" evidence="1">
    <location>
        <position position="1"/>
    </location>
</feature>
<sequence length="91" mass="10128">MDKRLLKEPGLDFFLAVQRNRLNPLTISSPYNNTPHAFPAVPSAAEEEPMQVGRTCLSPEERGRGDASIVDKTDTSWCAQYSCPVKGQTYQ</sequence>
<evidence type="ECO:0000313" key="1">
    <source>
        <dbReference type="EMBL" id="MEQ2211417.1"/>
    </source>
</evidence>
<comment type="caution">
    <text evidence="1">The sequence shown here is derived from an EMBL/GenBank/DDBJ whole genome shotgun (WGS) entry which is preliminary data.</text>
</comment>
<dbReference type="EMBL" id="JAHRIN010058915">
    <property type="protein sequence ID" value="MEQ2211417.1"/>
    <property type="molecule type" value="Genomic_DNA"/>
</dbReference>
<dbReference type="Proteomes" id="UP001434883">
    <property type="component" value="Unassembled WGS sequence"/>
</dbReference>
<name>A0ABV0RVQ2_9TELE</name>
<proteinExistence type="predicted"/>
<gene>
    <name evidence="1" type="ORF">XENOCAPTIV_031026</name>
</gene>
<accession>A0ABV0RVQ2</accession>
<protein>
    <submittedName>
        <fullName evidence="1">Uncharacterized protein</fullName>
    </submittedName>
</protein>